<dbReference type="PANTHER" id="PTHR30204">
    <property type="entry name" value="REDOX-CYCLING DRUG-SENSING TRANSCRIPTIONAL ACTIVATOR SOXR"/>
    <property type="match status" value="1"/>
</dbReference>
<keyword evidence="5" id="KW-0804">Transcription</keyword>
<comment type="caution">
    <text evidence="8">The sequence shown here is derived from an EMBL/GenBank/DDBJ whole genome shotgun (WGS) entry which is preliminary data.</text>
</comment>
<dbReference type="Pfam" id="PF00376">
    <property type="entry name" value="MerR"/>
    <property type="match status" value="1"/>
</dbReference>
<evidence type="ECO:0000256" key="5">
    <source>
        <dbReference type="ARBA" id="ARBA00023163"/>
    </source>
</evidence>
<reference evidence="9" key="1">
    <citation type="journal article" date="2019" name="Int. J. Syst. Evol. Microbiol.">
        <title>The Global Catalogue of Microorganisms (GCM) 10K type strain sequencing project: providing services to taxonomists for standard genome sequencing and annotation.</title>
        <authorList>
            <consortium name="The Broad Institute Genomics Platform"/>
            <consortium name="The Broad Institute Genome Sequencing Center for Infectious Disease"/>
            <person name="Wu L."/>
            <person name="Ma J."/>
        </authorList>
    </citation>
    <scope>NUCLEOTIDE SEQUENCE [LARGE SCALE GENOMIC DNA]</scope>
    <source>
        <strain evidence="9">KCTC 52141</strain>
    </source>
</reference>
<dbReference type="InterPro" id="IPR015358">
    <property type="entry name" value="Tscrpt_reg_MerR_DNA-bd"/>
</dbReference>
<name>A0ABV7HXY1_9GAMM</name>
<evidence type="ECO:0000259" key="7">
    <source>
        <dbReference type="PROSITE" id="PS50937"/>
    </source>
</evidence>
<dbReference type="PRINTS" id="PR00040">
    <property type="entry name" value="HTHMERR"/>
</dbReference>
<proteinExistence type="predicted"/>
<dbReference type="InterPro" id="IPR009061">
    <property type="entry name" value="DNA-bd_dom_put_sf"/>
</dbReference>
<accession>A0ABV7HXY1</accession>
<dbReference type="SUPFAM" id="SSF46955">
    <property type="entry name" value="Putative DNA-binding domain"/>
    <property type="match status" value="1"/>
</dbReference>
<evidence type="ECO:0000256" key="3">
    <source>
        <dbReference type="ARBA" id="ARBA00023015"/>
    </source>
</evidence>
<organism evidence="8 9">
    <name type="scientific">Gilvimarinus japonicus</name>
    <dbReference type="NCBI Taxonomy" id="1796469"/>
    <lineage>
        <taxon>Bacteria</taxon>
        <taxon>Pseudomonadati</taxon>
        <taxon>Pseudomonadota</taxon>
        <taxon>Gammaproteobacteria</taxon>
        <taxon>Cellvibrionales</taxon>
        <taxon>Cellvibrionaceae</taxon>
        <taxon>Gilvimarinus</taxon>
    </lineage>
</organism>
<dbReference type="InterPro" id="IPR047057">
    <property type="entry name" value="MerR_fam"/>
</dbReference>
<keyword evidence="3" id="KW-0805">Transcription regulation</keyword>
<dbReference type="SMART" id="SM00422">
    <property type="entry name" value="HTH_MERR"/>
    <property type="match status" value="1"/>
</dbReference>
<dbReference type="PANTHER" id="PTHR30204:SF94">
    <property type="entry name" value="HEAVY METAL-DEPENDENT TRANSCRIPTIONAL REGULATOR HI_0293-RELATED"/>
    <property type="match status" value="1"/>
</dbReference>
<dbReference type="InterPro" id="IPR000551">
    <property type="entry name" value="MerR-type_HTH_dom"/>
</dbReference>
<dbReference type="PROSITE" id="PS50937">
    <property type="entry name" value="HTH_MERR_2"/>
    <property type="match status" value="1"/>
</dbReference>
<feature type="domain" description="HTH merR-type" evidence="7">
    <location>
        <begin position="1"/>
        <end position="68"/>
    </location>
</feature>
<dbReference type="RefSeq" id="WP_382418475.1">
    <property type="nucleotide sequence ID" value="NZ_AP031500.1"/>
</dbReference>
<evidence type="ECO:0000256" key="6">
    <source>
        <dbReference type="SAM" id="Coils"/>
    </source>
</evidence>
<dbReference type="NCBIfam" id="TIGR02044">
    <property type="entry name" value="CueR"/>
    <property type="match status" value="1"/>
</dbReference>
<protein>
    <submittedName>
        <fullName evidence="8">Cu(I)-responsive transcriptional regulator</fullName>
    </submittedName>
</protein>
<dbReference type="InterPro" id="IPR011789">
    <property type="entry name" value="CueR"/>
</dbReference>
<gene>
    <name evidence="8" type="primary">cueR</name>
    <name evidence="8" type="ORF">ACFOEB_17280</name>
</gene>
<dbReference type="Pfam" id="PF09278">
    <property type="entry name" value="MerR-DNA-bind"/>
    <property type="match status" value="1"/>
</dbReference>
<sequence>MNIGQAAEATGLSAKSIRYYESQGLLQAQRQANGYRHYDRACIRRLTLLSRARSVGFSLQECAELLALFDDQKRHSKDVKRAVQHKIAQLDRQLDNLTRMRNTLEELAHRCTGDEKPQCAILSDLSESERPMTFTLLEDSHE</sequence>
<feature type="coiled-coil region" evidence="6">
    <location>
        <begin position="80"/>
        <end position="110"/>
    </location>
</feature>
<dbReference type="Gene3D" id="1.10.1660.10">
    <property type="match status" value="1"/>
</dbReference>
<dbReference type="Proteomes" id="UP001595548">
    <property type="component" value="Unassembled WGS sequence"/>
</dbReference>
<evidence type="ECO:0000313" key="9">
    <source>
        <dbReference type="Proteomes" id="UP001595548"/>
    </source>
</evidence>
<evidence type="ECO:0000313" key="8">
    <source>
        <dbReference type="EMBL" id="MFC3156965.1"/>
    </source>
</evidence>
<evidence type="ECO:0000256" key="2">
    <source>
        <dbReference type="ARBA" id="ARBA00022490"/>
    </source>
</evidence>
<keyword evidence="2" id="KW-0963">Cytoplasm</keyword>
<evidence type="ECO:0000256" key="1">
    <source>
        <dbReference type="ARBA" id="ARBA00004496"/>
    </source>
</evidence>
<dbReference type="PROSITE" id="PS00552">
    <property type="entry name" value="HTH_MERR_1"/>
    <property type="match status" value="1"/>
</dbReference>
<comment type="subcellular location">
    <subcellularLocation>
        <location evidence="1">Cytoplasm</location>
    </subcellularLocation>
</comment>
<keyword evidence="6" id="KW-0175">Coiled coil</keyword>
<evidence type="ECO:0000256" key="4">
    <source>
        <dbReference type="ARBA" id="ARBA00023125"/>
    </source>
</evidence>
<dbReference type="EMBL" id="JBHRTL010000031">
    <property type="protein sequence ID" value="MFC3156965.1"/>
    <property type="molecule type" value="Genomic_DNA"/>
</dbReference>
<keyword evidence="4" id="KW-0238">DNA-binding</keyword>
<keyword evidence="9" id="KW-1185">Reference proteome</keyword>